<dbReference type="Gene3D" id="3.10.20.90">
    <property type="entry name" value="Phosphatidylinositol 3-kinase Catalytic Subunit, Chain A, domain 1"/>
    <property type="match status" value="1"/>
</dbReference>
<evidence type="ECO:0000259" key="3">
    <source>
        <dbReference type="PROSITE" id="PS50053"/>
    </source>
</evidence>
<dbReference type="Proteomes" id="UP000485058">
    <property type="component" value="Unassembled WGS sequence"/>
</dbReference>
<evidence type="ECO:0000256" key="1">
    <source>
        <dbReference type="RuleBase" id="RU361190"/>
    </source>
</evidence>
<evidence type="ECO:0000313" key="4">
    <source>
        <dbReference type="EMBL" id="GFH16884.1"/>
    </source>
</evidence>
<gene>
    <name evidence="4" type="ORF">HaLaN_13401</name>
</gene>
<dbReference type="PROSITE" id="PS50053">
    <property type="entry name" value="UBIQUITIN_2"/>
    <property type="match status" value="1"/>
</dbReference>
<feature type="region of interest" description="Disordered" evidence="2">
    <location>
        <begin position="1"/>
        <end position="20"/>
    </location>
</feature>
<comment type="similarity">
    <text evidence="1">Belongs to the ubiquitin family. SUMO subfamily.</text>
</comment>
<dbReference type="EMBL" id="BLLF01001066">
    <property type="protein sequence ID" value="GFH16884.1"/>
    <property type="molecule type" value="Genomic_DNA"/>
</dbReference>
<comment type="subcellular location">
    <subcellularLocation>
        <location evidence="1">Nucleus</location>
    </subcellularLocation>
</comment>
<accession>A0A699ZDB9</accession>
<feature type="domain" description="Ubiquitin-like" evidence="3">
    <location>
        <begin position="63"/>
        <end position="96"/>
    </location>
</feature>
<keyword evidence="1" id="KW-0539">Nucleus</keyword>
<comment type="caution">
    <text evidence="4">The sequence shown here is derived from an EMBL/GenBank/DDBJ whole genome shotgun (WGS) entry which is preliminary data.</text>
</comment>
<dbReference type="AlphaFoldDB" id="A0A699ZDB9"/>
<dbReference type="PANTHER" id="PTHR10562">
    <property type="entry name" value="SMALL UBIQUITIN-RELATED MODIFIER"/>
    <property type="match status" value="1"/>
</dbReference>
<dbReference type="SMART" id="SM00213">
    <property type="entry name" value="UBQ"/>
    <property type="match status" value="1"/>
</dbReference>
<evidence type="ECO:0000313" key="5">
    <source>
        <dbReference type="Proteomes" id="UP000485058"/>
    </source>
</evidence>
<name>A0A699ZDB9_HAELA</name>
<reference evidence="4 5" key="1">
    <citation type="submission" date="2020-02" db="EMBL/GenBank/DDBJ databases">
        <title>Draft genome sequence of Haematococcus lacustris strain NIES-144.</title>
        <authorList>
            <person name="Morimoto D."/>
            <person name="Nakagawa S."/>
            <person name="Yoshida T."/>
            <person name="Sawayama S."/>
        </authorList>
    </citation>
    <scope>NUCLEOTIDE SEQUENCE [LARGE SCALE GENOMIC DNA]</scope>
    <source>
        <strain evidence="4 5">NIES-144</strain>
    </source>
</reference>
<keyword evidence="1" id="KW-0833">Ubl conjugation pathway</keyword>
<dbReference type="SUPFAM" id="SSF54236">
    <property type="entry name" value="Ubiquitin-like"/>
    <property type="match status" value="1"/>
</dbReference>
<keyword evidence="5" id="KW-1185">Reference proteome</keyword>
<organism evidence="4 5">
    <name type="scientific">Haematococcus lacustris</name>
    <name type="common">Green alga</name>
    <name type="synonym">Haematococcus pluvialis</name>
    <dbReference type="NCBI Taxonomy" id="44745"/>
    <lineage>
        <taxon>Eukaryota</taxon>
        <taxon>Viridiplantae</taxon>
        <taxon>Chlorophyta</taxon>
        <taxon>core chlorophytes</taxon>
        <taxon>Chlorophyceae</taxon>
        <taxon>CS clade</taxon>
        <taxon>Chlamydomonadales</taxon>
        <taxon>Haematococcaceae</taxon>
        <taxon>Haematococcus</taxon>
    </lineage>
</organism>
<dbReference type="Pfam" id="PF11976">
    <property type="entry name" value="Rad60-SLD"/>
    <property type="match status" value="1"/>
</dbReference>
<evidence type="ECO:0000256" key="2">
    <source>
        <dbReference type="SAM" id="MobiDB-lite"/>
    </source>
</evidence>
<dbReference type="InterPro" id="IPR022617">
    <property type="entry name" value="Rad60/SUMO-like_dom"/>
</dbReference>
<dbReference type="InterPro" id="IPR029071">
    <property type="entry name" value="Ubiquitin-like_domsf"/>
</dbReference>
<dbReference type="InterPro" id="IPR000626">
    <property type="entry name" value="Ubiquitin-like_dom"/>
</dbReference>
<protein>
    <recommendedName>
        <fullName evidence="1">Small ubiquitin-related modifier</fullName>
        <shortName evidence="1">SUMO</shortName>
    </recommendedName>
</protein>
<proteinExistence type="inferred from homology"/>
<sequence length="112" mass="12221">MADGDEEAGQSGAPEPKREAADIISLIVRDQQGSEVMFKVKPHTKLQKVSPITHVRHMPGPLFLFDGARIEDDNTPTSLHMEEGDRIDCVVEQIGGGGHSRERPVPASKILL</sequence>
<dbReference type="GO" id="GO:0005634">
    <property type="term" value="C:nucleus"/>
    <property type="evidence" value="ECO:0007669"/>
    <property type="project" value="UniProtKB-SubCell"/>
</dbReference>